<feature type="signal peptide" evidence="2">
    <location>
        <begin position="1"/>
        <end position="26"/>
    </location>
</feature>
<dbReference type="Pfam" id="PF13385">
    <property type="entry name" value="Laminin_G_3"/>
    <property type="match status" value="1"/>
</dbReference>
<dbReference type="PANTHER" id="PTHR19328">
    <property type="entry name" value="HEDGEHOG-INTERACTING PROTEIN"/>
    <property type="match status" value="1"/>
</dbReference>
<organism evidence="4 5">
    <name type="scientific">Promicromonospora alba</name>
    <dbReference type="NCBI Taxonomy" id="1616110"/>
    <lineage>
        <taxon>Bacteria</taxon>
        <taxon>Bacillati</taxon>
        <taxon>Actinomycetota</taxon>
        <taxon>Actinomycetes</taxon>
        <taxon>Micrococcales</taxon>
        <taxon>Promicromonosporaceae</taxon>
        <taxon>Promicromonospora</taxon>
    </lineage>
</organism>
<keyword evidence="2" id="KW-0732">Signal</keyword>
<evidence type="ECO:0000256" key="2">
    <source>
        <dbReference type="SAM" id="SignalP"/>
    </source>
</evidence>
<evidence type="ECO:0000313" key="5">
    <source>
        <dbReference type="Proteomes" id="UP001596011"/>
    </source>
</evidence>
<accession>A0ABV9H9Z8</accession>
<evidence type="ECO:0000313" key="4">
    <source>
        <dbReference type="EMBL" id="MFC4627194.1"/>
    </source>
</evidence>
<feature type="domain" description="Glucose/Sorbosone dehydrogenase" evidence="3">
    <location>
        <begin position="139"/>
        <end position="430"/>
    </location>
</feature>
<keyword evidence="5" id="KW-1185">Reference proteome</keyword>
<sequence>MSRGTTSRRRWRSAAAAMAITATALAGLTTASMTTATAAAEPGPITDPAPEEIQSTLGLVLQEYAQFPKTEPIPAPIDRRLMRHARINGLGELPDGSGRTYVPDLNGPLYFVEDGEPQVYLDVAAEFAPEFFSGRGMGSGFGFATFHPDFEDNGTFYTVHTERPGNAGPPSDPTTYPPQTPTFLHSVVTEWVADDPASDTFSGTSREVLRLGFAGQVHAIQQIDFNPTARPGSEDYGLLYLAVGDGGRGVGTGIPQDMGTPAGKILRIDPAGTDGPGGTYGIPPSNPFVGTAGALGEIYAVGMRDPHRFSWDQGRRGEPRMFLGHIGEHAIEAVYDVQAGDNFGWGDREGKYVFDPADRCNLYPLPENDADLGFTYPVVAYDHDPPPGWPCTSDSGYAISGGFVYRGRDLPALSGKYLFTDLVEGRVFYAEESRMRRGGPEAQMYELALYDTDGTRKRMPDFTGDERADLRMGRDRAGDLYLIAKANGKIWKVVDTVRAPVPQEVPRSLRGNVVSFYDFEHPFQQDGAVEIDRGASRTYLNLINGGEEMRVADGAYPGSNNSIQLGQVDPLAAGNDDWKAGVYDADGVDTLSALSGVDGMTVMGWVRMTGQNPSPNTTTADPDDLYGAVGLAGVLSGDSDGHAVRALLEIIEVDGELRLVALGRRLDGGESQTFAAHEDWRILLPQDEWVHLAATFDYTTGRMALYRNGERVPGFYVDDGDPWQVDGSGASATTPRGIKIGGSFPQDTQERNPCNCTMDTIQLLDRAITPREVTAQYNLMTR</sequence>
<dbReference type="InterPro" id="IPR012938">
    <property type="entry name" value="Glc/Sorbosone_DH"/>
</dbReference>
<dbReference type="Pfam" id="PF07995">
    <property type="entry name" value="GSDH"/>
    <property type="match status" value="1"/>
</dbReference>
<feature type="region of interest" description="Disordered" evidence="1">
    <location>
        <begin position="728"/>
        <end position="752"/>
    </location>
</feature>
<dbReference type="InterPro" id="IPR013320">
    <property type="entry name" value="ConA-like_dom_sf"/>
</dbReference>
<dbReference type="InterPro" id="IPR011042">
    <property type="entry name" value="6-blade_b-propeller_TolB-like"/>
</dbReference>
<dbReference type="Gene3D" id="2.60.120.200">
    <property type="match status" value="1"/>
</dbReference>
<reference evidence="5" key="1">
    <citation type="journal article" date="2019" name="Int. J. Syst. Evol. Microbiol.">
        <title>The Global Catalogue of Microorganisms (GCM) 10K type strain sequencing project: providing services to taxonomists for standard genome sequencing and annotation.</title>
        <authorList>
            <consortium name="The Broad Institute Genomics Platform"/>
            <consortium name="The Broad Institute Genome Sequencing Center for Infectious Disease"/>
            <person name="Wu L."/>
            <person name="Ma J."/>
        </authorList>
    </citation>
    <scope>NUCLEOTIDE SEQUENCE [LARGE SCALE GENOMIC DNA]</scope>
    <source>
        <strain evidence="5">CCUG 42722</strain>
    </source>
</reference>
<gene>
    <name evidence="4" type="ORF">ACFO6V_03040</name>
</gene>
<dbReference type="InterPro" id="IPR011041">
    <property type="entry name" value="Quinoprot_gluc/sorb_DH_b-prop"/>
</dbReference>
<feature type="chain" id="PRO_5045928794" evidence="2">
    <location>
        <begin position="27"/>
        <end position="782"/>
    </location>
</feature>
<evidence type="ECO:0000259" key="3">
    <source>
        <dbReference type="Pfam" id="PF07995"/>
    </source>
</evidence>
<dbReference type="Proteomes" id="UP001596011">
    <property type="component" value="Unassembled WGS sequence"/>
</dbReference>
<protein>
    <submittedName>
        <fullName evidence="4">PQQ-dependent sugar dehydrogenase</fullName>
    </submittedName>
</protein>
<comment type="caution">
    <text evidence="4">The sequence shown here is derived from an EMBL/GenBank/DDBJ whole genome shotgun (WGS) entry which is preliminary data.</text>
</comment>
<evidence type="ECO:0000256" key="1">
    <source>
        <dbReference type="SAM" id="MobiDB-lite"/>
    </source>
</evidence>
<name>A0ABV9H9Z8_9MICO</name>
<dbReference type="PANTHER" id="PTHR19328:SF13">
    <property type="entry name" value="HIPL1 PROTEIN"/>
    <property type="match status" value="1"/>
</dbReference>
<dbReference type="InterPro" id="IPR006311">
    <property type="entry name" value="TAT_signal"/>
</dbReference>
<dbReference type="PROSITE" id="PS51318">
    <property type="entry name" value="TAT"/>
    <property type="match status" value="1"/>
</dbReference>
<proteinExistence type="predicted"/>
<dbReference type="EMBL" id="JBHSFI010000001">
    <property type="protein sequence ID" value="MFC4627194.1"/>
    <property type="molecule type" value="Genomic_DNA"/>
</dbReference>
<dbReference type="RefSeq" id="WP_377132046.1">
    <property type="nucleotide sequence ID" value="NZ_JBHSFI010000001.1"/>
</dbReference>
<dbReference type="Gene3D" id="2.120.10.30">
    <property type="entry name" value="TolB, C-terminal domain"/>
    <property type="match status" value="1"/>
</dbReference>
<dbReference type="SUPFAM" id="SSF50952">
    <property type="entry name" value="Soluble quinoprotein glucose dehydrogenase"/>
    <property type="match status" value="1"/>
</dbReference>
<dbReference type="SUPFAM" id="SSF49899">
    <property type="entry name" value="Concanavalin A-like lectins/glucanases"/>
    <property type="match status" value="1"/>
</dbReference>